<sequence length="161" mass="17344">MNNNAVRVLVSFALPLAAGALGSLATRPAIAGWYTTLNKPVFNPPNWLFGPAWTVLYILMGLAAWLVWSRGLGTPGVKPALALFLAQLALNVAWSFLFFGLRSPLAGFIEIILLWVAILGTMVLFFRVTPAAGWLMVPYIGRVSFAVVLNGATMVLNRKGG</sequence>
<dbReference type="Gene3D" id="1.20.1260.100">
    <property type="entry name" value="TspO/MBR protein"/>
    <property type="match status" value="1"/>
</dbReference>
<protein>
    <submittedName>
        <fullName evidence="7">Tryptophan-rich sensory protein</fullName>
    </submittedName>
</protein>
<proteinExistence type="inferred from homology"/>
<keyword evidence="5 6" id="KW-0472">Membrane</keyword>
<reference evidence="7" key="1">
    <citation type="journal article" date="2020" name="mSystems">
        <title>Genome- and Community-Level Interaction Insights into Carbon Utilization and Element Cycling Functions of Hydrothermarchaeota in Hydrothermal Sediment.</title>
        <authorList>
            <person name="Zhou Z."/>
            <person name="Liu Y."/>
            <person name="Xu W."/>
            <person name="Pan J."/>
            <person name="Luo Z.H."/>
            <person name="Li M."/>
        </authorList>
    </citation>
    <scope>NUCLEOTIDE SEQUENCE [LARGE SCALE GENOMIC DNA]</scope>
    <source>
        <strain evidence="7">SpSt-1182</strain>
    </source>
</reference>
<keyword evidence="4 6" id="KW-1133">Transmembrane helix</keyword>
<evidence type="ECO:0000256" key="1">
    <source>
        <dbReference type="ARBA" id="ARBA00004141"/>
    </source>
</evidence>
<keyword evidence="3 6" id="KW-0812">Transmembrane</keyword>
<evidence type="ECO:0000256" key="2">
    <source>
        <dbReference type="ARBA" id="ARBA00007524"/>
    </source>
</evidence>
<feature type="transmembrane region" description="Helical" evidence="6">
    <location>
        <begin position="133"/>
        <end position="156"/>
    </location>
</feature>
<dbReference type="GO" id="GO:0016020">
    <property type="term" value="C:membrane"/>
    <property type="evidence" value="ECO:0007669"/>
    <property type="project" value="UniProtKB-SubCell"/>
</dbReference>
<gene>
    <name evidence="7" type="ORF">ENN51_03145</name>
</gene>
<name>A0A7V0T4Z3_UNCW3</name>
<dbReference type="InterPro" id="IPR038330">
    <property type="entry name" value="TspO/MBR-related_sf"/>
</dbReference>
<dbReference type="PIRSF" id="PIRSF005859">
    <property type="entry name" value="PBR"/>
    <property type="match status" value="1"/>
</dbReference>
<feature type="transmembrane region" description="Helical" evidence="6">
    <location>
        <begin position="80"/>
        <end position="99"/>
    </location>
</feature>
<feature type="transmembrane region" description="Helical" evidence="6">
    <location>
        <begin position="47"/>
        <end position="68"/>
    </location>
</feature>
<evidence type="ECO:0000256" key="3">
    <source>
        <dbReference type="ARBA" id="ARBA00022692"/>
    </source>
</evidence>
<dbReference type="CDD" id="cd15904">
    <property type="entry name" value="TSPO_MBR"/>
    <property type="match status" value="1"/>
</dbReference>
<dbReference type="PANTHER" id="PTHR10057:SF0">
    <property type="entry name" value="TRANSLOCATOR PROTEIN"/>
    <property type="match status" value="1"/>
</dbReference>
<feature type="transmembrane region" description="Helical" evidence="6">
    <location>
        <begin position="105"/>
        <end position="126"/>
    </location>
</feature>
<organism evidence="7">
    <name type="scientific">candidate division WOR-3 bacterium</name>
    <dbReference type="NCBI Taxonomy" id="2052148"/>
    <lineage>
        <taxon>Bacteria</taxon>
        <taxon>Bacteria division WOR-3</taxon>
    </lineage>
</organism>
<dbReference type="InterPro" id="IPR004307">
    <property type="entry name" value="TspO_MBR"/>
</dbReference>
<dbReference type="Proteomes" id="UP000885672">
    <property type="component" value="Unassembled WGS sequence"/>
</dbReference>
<comment type="caution">
    <text evidence="7">The sequence shown here is derived from an EMBL/GenBank/DDBJ whole genome shotgun (WGS) entry which is preliminary data.</text>
</comment>
<dbReference type="FunFam" id="1.20.1260.100:FF:000001">
    <property type="entry name" value="translocator protein 2"/>
    <property type="match status" value="1"/>
</dbReference>
<dbReference type="GO" id="GO:0033013">
    <property type="term" value="P:tetrapyrrole metabolic process"/>
    <property type="evidence" value="ECO:0007669"/>
    <property type="project" value="UniProtKB-ARBA"/>
</dbReference>
<evidence type="ECO:0000256" key="5">
    <source>
        <dbReference type="ARBA" id="ARBA00023136"/>
    </source>
</evidence>
<comment type="similarity">
    <text evidence="2">Belongs to the TspO/BZRP family.</text>
</comment>
<dbReference type="EMBL" id="DSBX01000124">
    <property type="protein sequence ID" value="HDQ99267.1"/>
    <property type="molecule type" value="Genomic_DNA"/>
</dbReference>
<dbReference type="PANTHER" id="PTHR10057">
    <property type="entry name" value="PERIPHERAL-TYPE BENZODIAZEPINE RECEPTOR"/>
    <property type="match status" value="1"/>
</dbReference>
<evidence type="ECO:0000256" key="6">
    <source>
        <dbReference type="SAM" id="Phobius"/>
    </source>
</evidence>
<evidence type="ECO:0000313" key="7">
    <source>
        <dbReference type="EMBL" id="HDQ99267.1"/>
    </source>
</evidence>
<accession>A0A7V0T4Z3</accession>
<dbReference type="AlphaFoldDB" id="A0A7V0T4Z3"/>
<comment type="subcellular location">
    <subcellularLocation>
        <location evidence="1">Membrane</location>
        <topology evidence="1">Multi-pass membrane protein</topology>
    </subcellularLocation>
</comment>
<dbReference type="Pfam" id="PF03073">
    <property type="entry name" value="TspO_MBR"/>
    <property type="match status" value="1"/>
</dbReference>
<evidence type="ECO:0000256" key="4">
    <source>
        <dbReference type="ARBA" id="ARBA00022989"/>
    </source>
</evidence>